<keyword evidence="2" id="KW-1185">Reference proteome</keyword>
<evidence type="ECO:0008006" key="3">
    <source>
        <dbReference type="Google" id="ProtNLM"/>
    </source>
</evidence>
<sequence length="153" mass="16899">MVNLRKHIIEKFNNLDYRSRTLRSRKLSTPSDYDRRIDEKLVNAGFFHISQIRGKLTSQSTLISALVERWDPITHTFHLPIGECVSSPPVQISMQGDPVRLPGYRWAPVALACMGLGENAIPRPGFGGTIIPACSPVGELGCPEQSTEAMATP</sequence>
<proteinExistence type="predicted"/>
<evidence type="ECO:0000313" key="1">
    <source>
        <dbReference type="EMBL" id="MED6162727.1"/>
    </source>
</evidence>
<accession>A0ABU6UN25</accession>
<comment type="caution">
    <text evidence="1">The sequence shown here is derived from an EMBL/GenBank/DDBJ whole genome shotgun (WGS) entry which is preliminary data.</text>
</comment>
<gene>
    <name evidence="1" type="ORF">PIB30_073357</name>
</gene>
<organism evidence="1 2">
    <name type="scientific">Stylosanthes scabra</name>
    <dbReference type="NCBI Taxonomy" id="79078"/>
    <lineage>
        <taxon>Eukaryota</taxon>
        <taxon>Viridiplantae</taxon>
        <taxon>Streptophyta</taxon>
        <taxon>Embryophyta</taxon>
        <taxon>Tracheophyta</taxon>
        <taxon>Spermatophyta</taxon>
        <taxon>Magnoliopsida</taxon>
        <taxon>eudicotyledons</taxon>
        <taxon>Gunneridae</taxon>
        <taxon>Pentapetalae</taxon>
        <taxon>rosids</taxon>
        <taxon>fabids</taxon>
        <taxon>Fabales</taxon>
        <taxon>Fabaceae</taxon>
        <taxon>Papilionoideae</taxon>
        <taxon>50 kb inversion clade</taxon>
        <taxon>dalbergioids sensu lato</taxon>
        <taxon>Dalbergieae</taxon>
        <taxon>Pterocarpus clade</taxon>
        <taxon>Stylosanthes</taxon>
    </lineage>
</organism>
<reference evidence="1 2" key="1">
    <citation type="journal article" date="2023" name="Plants (Basel)">
        <title>Bridging the Gap: Combining Genomics and Transcriptomics Approaches to Understand Stylosanthes scabra, an Orphan Legume from the Brazilian Caatinga.</title>
        <authorList>
            <person name="Ferreira-Neto J.R.C."/>
            <person name="da Silva M.D."/>
            <person name="Binneck E."/>
            <person name="de Melo N.F."/>
            <person name="da Silva R.H."/>
            <person name="de Melo A.L.T.M."/>
            <person name="Pandolfi V."/>
            <person name="Bustamante F.O."/>
            <person name="Brasileiro-Vidal A.C."/>
            <person name="Benko-Iseppon A.M."/>
        </authorList>
    </citation>
    <scope>NUCLEOTIDE SEQUENCE [LARGE SCALE GENOMIC DNA]</scope>
    <source>
        <tissue evidence="1">Leaves</tissue>
    </source>
</reference>
<evidence type="ECO:0000313" key="2">
    <source>
        <dbReference type="Proteomes" id="UP001341840"/>
    </source>
</evidence>
<dbReference type="EMBL" id="JASCZI010121717">
    <property type="protein sequence ID" value="MED6162727.1"/>
    <property type="molecule type" value="Genomic_DNA"/>
</dbReference>
<dbReference type="PANTHER" id="PTHR46033:SF8">
    <property type="entry name" value="PROTEIN MAINTENANCE OF MERISTEMS-LIKE"/>
    <property type="match status" value="1"/>
</dbReference>
<name>A0ABU6UN25_9FABA</name>
<protein>
    <recommendedName>
        <fullName evidence="3">Aminotransferase-like plant mobile domain-containing protein</fullName>
    </recommendedName>
</protein>
<dbReference type="Proteomes" id="UP001341840">
    <property type="component" value="Unassembled WGS sequence"/>
</dbReference>
<dbReference type="InterPro" id="IPR044824">
    <property type="entry name" value="MAIN-like"/>
</dbReference>
<dbReference type="PANTHER" id="PTHR46033">
    <property type="entry name" value="PROTEIN MAIN-LIKE 2"/>
    <property type="match status" value="1"/>
</dbReference>